<dbReference type="NCBIfam" id="NF005762">
    <property type="entry name" value="PRK07589.1"/>
    <property type="match status" value="1"/>
</dbReference>
<dbReference type="KEGG" id="tcb:TCARB_0732"/>
<dbReference type="EMBL" id="CP007493">
    <property type="protein sequence ID" value="AJB41784.1"/>
    <property type="molecule type" value="Genomic_DNA"/>
</dbReference>
<dbReference type="Pfam" id="PF02423">
    <property type="entry name" value="OCD_Mu_crystall"/>
    <property type="match status" value="1"/>
</dbReference>
<dbReference type="EC" id="4.3.1.12" evidence="1"/>
<gene>
    <name evidence="1" type="ORF">TCARB_0732</name>
</gene>
<dbReference type="PANTHER" id="PTHR13812:SF19">
    <property type="entry name" value="KETIMINE REDUCTASE MU-CRYSTALLIN"/>
    <property type="match status" value="1"/>
</dbReference>
<organism evidence="1 2">
    <name type="scientific">Thermofilum adornatum 1505</name>
    <dbReference type="NCBI Taxonomy" id="697581"/>
    <lineage>
        <taxon>Archaea</taxon>
        <taxon>Thermoproteota</taxon>
        <taxon>Thermoprotei</taxon>
        <taxon>Thermofilales</taxon>
        <taxon>Thermofilaceae</taxon>
        <taxon>Thermofilum</taxon>
    </lineage>
</organism>
<dbReference type="PANTHER" id="PTHR13812">
    <property type="entry name" value="KETIMINE REDUCTASE MU-CRYSTALLIN"/>
    <property type="match status" value="1"/>
</dbReference>
<dbReference type="SUPFAM" id="SSF51735">
    <property type="entry name" value="NAD(P)-binding Rossmann-fold domains"/>
    <property type="match status" value="1"/>
</dbReference>
<dbReference type="InterPro" id="IPR023401">
    <property type="entry name" value="ODC_N"/>
</dbReference>
<dbReference type="InterPro" id="IPR036291">
    <property type="entry name" value="NAD(P)-bd_dom_sf"/>
</dbReference>
<dbReference type="Gene3D" id="3.30.1780.10">
    <property type="entry name" value="ornithine cyclodeaminase, domain 1"/>
    <property type="match status" value="1"/>
</dbReference>
<dbReference type="AlphaFoldDB" id="A0A3G1A8K8"/>
<dbReference type="Gene3D" id="3.40.50.720">
    <property type="entry name" value="NAD(P)-binding Rossmann-like Domain"/>
    <property type="match status" value="1"/>
</dbReference>
<dbReference type="InterPro" id="IPR003462">
    <property type="entry name" value="ODC_Mu_crystall"/>
</dbReference>
<evidence type="ECO:0000313" key="1">
    <source>
        <dbReference type="EMBL" id="AJB41784.1"/>
    </source>
</evidence>
<dbReference type="GO" id="GO:0008473">
    <property type="term" value="F:ornithine cyclodeaminase activity"/>
    <property type="evidence" value="ECO:0007669"/>
    <property type="project" value="UniProtKB-EC"/>
</dbReference>
<reference evidence="2" key="1">
    <citation type="book" date="2010" name="EXTREMOPHILES" publisher="0:0-0">
        <title>Complete genome sequences of ten hyperthermophilic archaea reveal their metabolic capabilities and possible ecological roles.</title>
        <editorList>
            <person name="?"/>
        </editorList>
        <authorList>
            <person name="Ravin N.V."/>
            <person name="Mardanov A.V."/>
            <person name="Bonch-Osmolovskaya E.A."/>
            <person name="Skryabin K.G."/>
        </authorList>
    </citation>
    <scope>NUCLEOTIDE SEQUENCE [LARGE SCALE GENOMIC DNA]</scope>
    <source>
        <strain evidence="2">1505</strain>
    </source>
</reference>
<dbReference type="STRING" id="697581.TCARB_0732"/>
<proteinExistence type="predicted"/>
<name>A0A3G1A8K8_9CREN</name>
<protein>
    <submittedName>
        <fullName evidence="1">Ornithine cyclodeaminase</fullName>
        <ecNumber evidence="1">4.3.1.12</ecNumber>
    </submittedName>
</protein>
<accession>A0A3G1A8K8</accession>
<dbReference type="Proteomes" id="UP000266720">
    <property type="component" value="Chromosome"/>
</dbReference>
<sequence length="359" mass="39564">MLMSIRVLTARDIAELVRQVGIDKFMDGLIESLETTFKKWKQLKVTPRVSFHYRQGVVEAMPASDDKWYTVKIVNGHPLNPSRGLRTVVAVAVLVDVETGYPLMFMDATLLTSLRTGAASAPATKYLAREDSETLGVVGNGAQSEFLAYAVTRVASRLDRILAFDIDKKATEKFTRNMSHLGYTVERIDSPRELALNSDIIVTATASPGRNRVIEKPWVKPGTHINAVGGDAPGKTELDPELVRSSKLVVELLDQALVEGEAQNVGREHVYAELWEVVAGIKPGRTSQQEVTIFDSVGIAIEDLAAITYVYSLAKGSDIGTTIKILPETSNPKDLFSLIANLYKEEKKGFLKNIKLYEN</sequence>
<evidence type="ECO:0000313" key="2">
    <source>
        <dbReference type="Proteomes" id="UP000266720"/>
    </source>
</evidence>
<keyword evidence="1" id="KW-0456">Lyase</keyword>